<proteinExistence type="inferred from homology"/>
<evidence type="ECO:0000256" key="3">
    <source>
        <dbReference type="ARBA" id="ARBA00013049"/>
    </source>
</evidence>
<keyword evidence="4" id="KW-0032">Aminotransferase</keyword>
<evidence type="ECO:0000313" key="13">
    <source>
        <dbReference type="Proteomes" id="UP000239757"/>
    </source>
</evidence>
<dbReference type="CDD" id="cd06451">
    <property type="entry name" value="AGAT_like"/>
    <property type="match status" value="1"/>
</dbReference>
<dbReference type="FunFam" id="3.90.1150.10:FF:000031">
    <property type="entry name" value="Serine--glyoxylate aminotransferase"/>
    <property type="match status" value="1"/>
</dbReference>
<dbReference type="InterPro" id="IPR015421">
    <property type="entry name" value="PyrdxlP-dep_Trfase_major"/>
</dbReference>
<dbReference type="Gene3D" id="3.90.1150.10">
    <property type="entry name" value="Aspartate Aminotransferase, domain 1"/>
    <property type="match status" value="1"/>
</dbReference>
<dbReference type="InterPro" id="IPR024169">
    <property type="entry name" value="SP_NH2Trfase/AEP_transaminase"/>
</dbReference>
<evidence type="ECO:0000256" key="6">
    <source>
        <dbReference type="ARBA" id="ARBA00022898"/>
    </source>
</evidence>
<dbReference type="PIRSF" id="PIRSF000524">
    <property type="entry name" value="SPT"/>
    <property type="match status" value="1"/>
</dbReference>
<dbReference type="Proteomes" id="UP000239757">
    <property type="component" value="Unassembled WGS sequence"/>
</dbReference>
<dbReference type="GO" id="GO:0019265">
    <property type="term" value="P:glycine biosynthetic process, by transamination of glyoxylate"/>
    <property type="evidence" value="ECO:0007669"/>
    <property type="project" value="TreeGrafter"/>
</dbReference>
<dbReference type="GO" id="GO:0005777">
    <property type="term" value="C:peroxisome"/>
    <property type="evidence" value="ECO:0007669"/>
    <property type="project" value="TreeGrafter"/>
</dbReference>
<evidence type="ECO:0000256" key="4">
    <source>
        <dbReference type="ARBA" id="ARBA00022576"/>
    </source>
</evidence>
<name>A0A2P5X3M7_GOSBA</name>
<dbReference type="FunFam" id="3.40.640.10:FF:000054">
    <property type="entry name" value="Serine--glyoxylate aminotransferase"/>
    <property type="match status" value="1"/>
</dbReference>
<organism evidence="12 13">
    <name type="scientific">Gossypium barbadense</name>
    <name type="common">Sea Island cotton</name>
    <name type="synonym">Hibiscus barbadensis</name>
    <dbReference type="NCBI Taxonomy" id="3634"/>
    <lineage>
        <taxon>Eukaryota</taxon>
        <taxon>Viridiplantae</taxon>
        <taxon>Streptophyta</taxon>
        <taxon>Embryophyta</taxon>
        <taxon>Tracheophyta</taxon>
        <taxon>Spermatophyta</taxon>
        <taxon>Magnoliopsida</taxon>
        <taxon>eudicotyledons</taxon>
        <taxon>Gunneridae</taxon>
        <taxon>Pentapetalae</taxon>
        <taxon>rosids</taxon>
        <taxon>malvids</taxon>
        <taxon>Malvales</taxon>
        <taxon>Malvaceae</taxon>
        <taxon>Malvoideae</taxon>
        <taxon>Gossypium</taxon>
    </lineage>
</organism>
<evidence type="ECO:0000256" key="1">
    <source>
        <dbReference type="ARBA" id="ARBA00001933"/>
    </source>
</evidence>
<dbReference type="Gene3D" id="3.40.640.10">
    <property type="entry name" value="Type I PLP-dependent aspartate aminotransferase-like (Major domain)"/>
    <property type="match status" value="1"/>
</dbReference>
<evidence type="ECO:0000256" key="7">
    <source>
        <dbReference type="PIRSR" id="PIRSR000524-1"/>
    </source>
</evidence>
<dbReference type="GO" id="GO:0008453">
    <property type="term" value="F:alanine-glyoxylate transaminase activity"/>
    <property type="evidence" value="ECO:0007669"/>
    <property type="project" value="UniProtKB-EC"/>
</dbReference>
<gene>
    <name evidence="12" type="ORF">GOBAR_AA22736</name>
</gene>
<dbReference type="InterPro" id="IPR015424">
    <property type="entry name" value="PyrdxlP-dep_Trfase"/>
</dbReference>
<sequence>MDNFYAPGKNHLFVPGPVNIPEPVIRAMNRNNEDYRSPAIPAMTKTLLEDVKKIFKTTTGTPFMIPTTGTGAWESALTNTLSPGDRIVSFLIGQFSLLWIDQQQRLKFNVDVVESEWGQGANLDVLAEKLAADRTHTIKAICIVHNETATGVTNNLATVRKLLDHYGHPALLLVDGVSSICALDFRMDEWGVDVALTGSQKALSLPTGIGIVCASPKALEATKTAKSVRVFFDWNDYLKFYKLGTFWPYTPSIQLLLAVEAWGLKNCTQKEEWFSDTVTAVLVPPYIDSSEIVKRAWKRYNLSLGLGLNKVAGKVFRIGHLGNLNELQLLGCLAGVEMILKDVGYPVKLGSGVAAASAYLQNNIPMIPSRI</sequence>
<evidence type="ECO:0000256" key="5">
    <source>
        <dbReference type="ARBA" id="ARBA00022679"/>
    </source>
</evidence>
<evidence type="ECO:0000256" key="2">
    <source>
        <dbReference type="ARBA" id="ARBA00009236"/>
    </source>
</evidence>
<dbReference type="PANTHER" id="PTHR21152">
    <property type="entry name" value="AMINOTRANSFERASE CLASS V"/>
    <property type="match status" value="1"/>
</dbReference>
<evidence type="ECO:0000313" key="12">
    <source>
        <dbReference type="EMBL" id="PPR97945.1"/>
    </source>
</evidence>
<feature type="binding site" evidence="7">
    <location>
        <position position="317"/>
    </location>
    <ligand>
        <name>substrate</name>
    </ligand>
</feature>
<dbReference type="AlphaFoldDB" id="A0A2P5X3M7"/>
<accession>A0A2P5X3M7</accession>
<dbReference type="GO" id="GO:0004760">
    <property type="term" value="F:L-serine-pyruvate transaminase activity"/>
    <property type="evidence" value="ECO:0007669"/>
    <property type="project" value="TreeGrafter"/>
</dbReference>
<protein>
    <recommendedName>
        <fullName evidence="3">alanine--glyoxylate transaminase</fullName>
        <ecNumber evidence="3">2.6.1.44</ecNumber>
    </recommendedName>
</protein>
<dbReference type="OrthoDB" id="7403325at2759"/>
<dbReference type="PANTHER" id="PTHR21152:SF24">
    <property type="entry name" value="ALANINE--GLYOXYLATE AMINOTRANSFERASE 1"/>
    <property type="match status" value="1"/>
</dbReference>
<feature type="domain" description="Aminotransferase class V" evidence="11">
    <location>
        <begin position="13"/>
        <end position="223"/>
    </location>
</feature>
<dbReference type="SUPFAM" id="SSF53383">
    <property type="entry name" value="PLP-dependent transferases"/>
    <property type="match status" value="1"/>
</dbReference>
<comment type="cofactor">
    <cofactor evidence="1 8 10">
        <name>pyridoxal 5'-phosphate</name>
        <dbReference type="ChEBI" id="CHEBI:597326"/>
    </cofactor>
</comment>
<evidence type="ECO:0000256" key="8">
    <source>
        <dbReference type="PIRSR" id="PIRSR000524-50"/>
    </source>
</evidence>
<dbReference type="InterPro" id="IPR015422">
    <property type="entry name" value="PyrdxlP-dep_Trfase_small"/>
</dbReference>
<dbReference type="InterPro" id="IPR000192">
    <property type="entry name" value="Aminotrans_V_dom"/>
</dbReference>
<evidence type="ECO:0000256" key="9">
    <source>
        <dbReference type="RuleBase" id="RU004075"/>
    </source>
</evidence>
<keyword evidence="6 8" id="KW-0663">Pyridoxal phosphate</keyword>
<dbReference type="PROSITE" id="PS00595">
    <property type="entry name" value="AA_TRANSFER_CLASS_5"/>
    <property type="match status" value="1"/>
</dbReference>
<dbReference type="Pfam" id="PF00266">
    <property type="entry name" value="Aminotran_5"/>
    <property type="match status" value="1"/>
</dbReference>
<feature type="modified residue" description="N6-(pyridoxal phosphate)lysine" evidence="8">
    <location>
        <position position="201"/>
    </location>
</feature>
<evidence type="ECO:0000259" key="11">
    <source>
        <dbReference type="Pfam" id="PF00266"/>
    </source>
</evidence>
<dbReference type="InterPro" id="IPR020578">
    <property type="entry name" value="Aminotrans_V_PyrdxlP_BS"/>
</dbReference>
<dbReference type="EMBL" id="KZ665763">
    <property type="protein sequence ID" value="PPR97945.1"/>
    <property type="molecule type" value="Genomic_DNA"/>
</dbReference>
<evidence type="ECO:0000256" key="10">
    <source>
        <dbReference type="RuleBase" id="RU004504"/>
    </source>
</evidence>
<keyword evidence="5" id="KW-0808">Transferase</keyword>
<comment type="similarity">
    <text evidence="2 9">Belongs to the class-V pyridoxal-phosphate-dependent aminotransferase family.</text>
</comment>
<reference evidence="12 13" key="1">
    <citation type="submission" date="2015-01" db="EMBL/GenBank/DDBJ databases">
        <title>Genome of allotetraploid Gossypium barbadense reveals genomic plasticity and fiber elongation in cotton evolution.</title>
        <authorList>
            <person name="Chen X."/>
            <person name="Liu X."/>
            <person name="Zhao B."/>
            <person name="Zheng H."/>
            <person name="Hu Y."/>
            <person name="Lu G."/>
            <person name="Yang C."/>
            <person name="Chen J."/>
            <person name="Shan C."/>
            <person name="Zhang L."/>
            <person name="Zhou Y."/>
            <person name="Wang L."/>
            <person name="Guo W."/>
            <person name="Bai Y."/>
            <person name="Ruan J."/>
            <person name="Shangguan X."/>
            <person name="Mao Y."/>
            <person name="Jiang J."/>
            <person name="Zhu Y."/>
            <person name="Lei J."/>
            <person name="Kang H."/>
            <person name="Chen S."/>
            <person name="He X."/>
            <person name="Wang R."/>
            <person name="Wang Y."/>
            <person name="Chen J."/>
            <person name="Wang L."/>
            <person name="Yu S."/>
            <person name="Wang B."/>
            <person name="Wei J."/>
            <person name="Song S."/>
            <person name="Lu X."/>
            <person name="Gao Z."/>
            <person name="Gu W."/>
            <person name="Deng X."/>
            <person name="Ma D."/>
            <person name="Wang S."/>
            <person name="Liang W."/>
            <person name="Fang L."/>
            <person name="Cai C."/>
            <person name="Zhu X."/>
            <person name="Zhou B."/>
            <person name="Zhang Y."/>
            <person name="Chen Z."/>
            <person name="Xu S."/>
            <person name="Zhu R."/>
            <person name="Wang S."/>
            <person name="Zhang T."/>
            <person name="Zhao G."/>
        </authorList>
    </citation>
    <scope>NUCLEOTIDE SEQUENCE [LARGE SCALE GENOMIC DNA]</scope>
    <source>
        <strain evidence="13">cv. Xinhai21</strain>
        <tissue evidence="12">Leaf</tissue>
    </source>
</reference>
<dbReference type="EC" id="2.6.1.44" evidence="3"/>